<evidence type="ECO:0000313" key="1">
    <source>
        <dbReference type="EMBL" id="MBW86089.1"/>
    </source>
</evidence>
<protein>
    <submittedName>
        <fullName evidence="1">Uncharacterized protein</fullName>
    </submittedName>
</protein>
<dbReference type="EMBL" id="GGEC01005606">
    <property type="protein sequence ID" value="MBW86089.1"/>
    <property type="molecule type" value="Transcribed_RNA"/>
</dbReference>
<dbReference type="AlphaFoldDB" id="A0A2P2IXZ2"/>
<reference evidence="1" key="1">
    <citation type="submission" date="2018-02" db="EMBL/GenBank/DDBJ databases">
        <title>Rhizophora mucronata_Transcriptome.</title>
        <authorList>
            <person name="Meera S.P."/>
            <person name="Sreeshan A."/>
            <person name="Augustine A."/>
        </authorList>
    </citation>
    <scope>NUCLEOTIDE SEQUENCE</scope>
    <source>
        <tissue evidence="1">Leaf</tissue>
    </source>
</reference>
<name>A0A2P2IXZ2_RHIMU</name>
<proteinExistence type="predicted"/>
<accession>A0A2P2IXZ2</accession>
<sequence length="57" mass="6597">MKLKLCSPLGCIECIIIKTIIVLVVKVHHISLTLMWICRGWLGERFVRNSFHLPISH</sequence>
<organism evidence="1">
    <name type="scientific">Rhizophora mucronata</name>
    <name type="common">Asiatic mangrove</name>
    <dbReference type="NCBI Taxonomy" id="61149"/>
    <lineage>
        <taxon>Eukaryota</taxon>
        <taxon>Viridiplantae</taxon>
        <taxon>Streptophyta</taxon>
        <taxon>Embryophyta</taxon>
        <taxon>Tracheophyta</taxon>
        <taxon>Spermatophyta</taxon>
        <taxon>Magnoliopsida</taxon>
        <taxon>eudicotyledons</taxon>
        <taxon>Gunneridae</taxon>
        <taxon>Pentapetalae</taxon>
        <taxon>rosids</taxon>
        <taxon>fabids</taxon>
        <taxon>Malpighiales</taxon>
        <taxon>Rhizophoraceae</taxon>
        <taxon>Rhizophora</taxon>
    </lineage>
</organism>